<dbReference type="InterPro" id="IPR022783">
    <property type="entry name" value="GCFC_dom"/>
</dbReference>
<feature type="region of interest" description="Disordered" evidence="4">
    <location>
        <begin position="89"/>
        <end position="119"/>
    </location>
</feature>
<dbReference type="Proteomes" id="UP001372834">
    <property type="component" value="Unassembled WGS sequence"/>
</dbReference>
<sequence length="821" mass="93730">MALFKKPKKNIRARNVDNDDDDIGGNENVPVGLDEKESNSSSVNPQKKSSKDKNIGRCKQTTLLSFGDDEEEEEVFQIKKSPQSKKLVRLLDKERKKRKESQERVETEDNITASKKSGGKTIGEDDLIVTVKNCEEEKLRQTKIKRENKTIILNGRAALAAGKDDLSSSDDEGSTRHKFSQPDHAKILIESNMSGKIPDAATIHAARKKRQRARELGADYIPVNTSQKFNTNSRLIREENDGSDEDEKRLDMTVHLEKKERDQRLENFYNEDAPAPEDDEWESQQIKKGVTGVSVTSSQATVVQEPPTSQTLFTNVIALQNKELPTAESVIEKVKQRLVALKEVHSRHLEDKDRADSDLKDCIKDTVQLEKEAPGLADKFRFYQEMRGYVTDLVECLDEKMPGLIKLEEKAHELWQERQEYFAERRRQDVRDQADEMSPYAKNPSGGLRWSKEEEEAKSRRAAEREGRRTRRRRTRELKSAATSHIDGMSSDDELTESELTAFKLKLDDVNLLGEGLLADVEDDFGTIDGIASRLEMWKKYDVTAYTEAYAALCLPKVVGPIVRFNLLTWNPILGDATDLEFTRWWGRLLLYGIKEKETCDSLAEDPDILLVPLVIERVVIPKITQLIKCSWDPMSSSQTLRIVGLLGKYINDMPTLGPKSRHLETLLQAIIEKLKSAVDNDVFIPINLKMSTEGRGNSSVFFQRQFASAVKLLRNILSFQGFIGFEYLQEIALDSLLNRYLMAALRTCSPCDAIHKANMIIITFPRWWFQNVTKIKKLEMFSKHLSYLSTQVHEYDTTEKESYDLVNRLLRTIELSCPDT</sequence>
<comment type="caution">
    <text evidence="6">The sequence shown here is derived from an EMBL/GenBank/DDBJ whole genome shotgun (WGS) entry which is preliminary data.</text>
</comment>
<feature type="domain" description="GCF C-terminal" evidence="5">
    <location>
        <begin position="529"/>
        <end position="742"/>
    </location>
</feature>
<dbReference type="GO" id="GO:0071008">
    <property type="term" value="C:U2-type post-mRNA release spliceosomal complex"/>
    <property type="evidence" value="ECO:0007669"/>
    <property type="project" value="InterPro"/>
</dbReference>
<proteinExistence type="inferred from homology"/>
<dbReference type="GO" id="GO:0000390">
    <property type="term" value="P:spliceosomal complex disassembly"/>
    <property type="evidence" value="ECO:0007669"/>
    <property type="project" value="InterPro"/>
</dbReference>
<dbReference type="GO" id="GO:0003677">
    <property type="term" value="F:DNA binding"/>
    <property type="evidence" value="ECO:0007669"/>
    <property type="project" value="InterPro"/>
</dbReference>
<dbReference type="Pfam" id="PF07842">
    <property type="entry name" value="GCFC"/>
    <property type="match status" value="1"/>
</dbReference>
<reference evidence="6 7" key="1">
    <citation type="submission" date="2023-10" db="EMBL/GenBank/DDBJ databases">
        <title>Genomes of two closely related lineages of the louse Polyplax serrata with different host specificities.</title>
        <authorList>
            <person name="Martinu J."/>
            <person name="Tarabai H."/>
            <person name="Stefka J."/>
            <person name="Hypsa V."/>
        </authorList>
    </citation>
    <scope>NUCLEOTIDE SEQUENCE [LARGE SCALE GENOMIC DNA]</scope>
    <source>
        <strain evidence="6">HR10_N</strain>
    </source>
</reference>
<feature type="compositionally biased region" description="Basic and acidic residues" evidence="4">
    <location>
        <begin position="450"/>
        <end position="467"/>
    </location>
</feature>
<dbReference type="InterPro" id="IPR028211">
    <property type="entry name" value="Ntr2"/>
</dbReference>
<dbReference type="PANTHER" id="PTHR12214:SF0">
    <property type="entry name" value="LD29489P"/>
    <property type="match status" value="1"/>
</dbReference>
<evidence type="ECO:0000256" key="3">
    <source>
        <dbReference type="ARBA" id="ARBA00023242"/>
    </source>
</evidence>
<dbReference type="EMBL" id="JAWJWE010000008">
    <property type="protein sequence ID" value="KAK6631695.1"/>
    <property type="molecule type" value="Genomic_DNA"/>
</dbReference>
<protein>
    <recommendedName>
        <fullName evidence="5">GCF C-terminal domain-containing protein</fullName>
    </recommendedName>
</protein>
<comment type="similarity">
    <text evidence="2">Belongs to the GCF family.</text>
</comment>
<keyword evidence="3" id="KW-0539">Nucleus</keyword>
<comment type="subcellular location">
    <subcellularLocation>
        <location evidence="1">Nucleus</location>
    </subcellularLocation>
</comment>
<dbReference type="InterPro" id="IPR012890">
    <property type="entry name" value="GCFC2-like"/>
</dbReference>
<evidence type="ECO:0000256" key="2">
    <source>
        <dbReference type="ARBA" id="ARBA00010801"/>
    </source>
</evidence>
<name>A0AAN8P4L6_POLSC</name>
<feature type="region of interest" description="Disordered" evidence="4">
    <location>
        <begin position="1"/>
        <end position="56"/>
    </location>
</feature>
<evidence type="ECO:0000259" key="5">
    <source>
        <dbReference type="Pfam" id="PF07842"/>
    </source>
</evidence>
<accession>A0AAN8P4L6</accession>
<evidence type="ECO:0000313" key="7">
    <source>
        <dbReference type="Proteomes" id="UP001372834"/>
    </source>
</evidence>
<organism evidence="6 7">
    <name type="scientific">Polyplax serrata</name>
    <name type="common">Common mouse louse</name>
    <dbReference type="NCBI Taxonomy" id="468196"/>
    <lineage>
        <taxon>Eukaryota</taxon>
        <taxon>Metazoa</taxon>
        <taxon>Ecdysozoa</taxon>
        <taxon>Arthropoda</taxon>
        <taxon>Hexapoda</taxon>
        <taxon>Insecta</taxon>
        <taxon>Pterygota</taxon>
        <taxon>Neoptera</taxon>
        <taxon>Paraneoptera</taxon>
        <taxon>Psocodea</taxon>
        <taxon>Troctomorpha</taxon>
        <taxon>Phthiraptera</taxon>
        <taxon>Anoplura</taxon>
        <taxon>Polyplacidae</taxon>
        <taxon>Polyplax</taxon>
    </lineage>
</organism>
<feature type="compositionally biased region" description="Basic and acidic residues" evidence="4">
    <location>
        <begin position="89"/>
        <end position="107"/>
    </location>
</feature>
<dbReference type="PANTHER" id="PTHR12214">
    <property type="entry name" value="GC-RICH SEQUENCE DNA-BINDING FACTOR"/>
    <property type="match status" value="1"/>
</dbReference>
<feature type="compositionally biased region" description="Basic residues" evidence="4">
    <location>
        <begin position="1"/>
        <end position="12"/>
    </location>
</feature>
<evidence type="ECO:0000313" key="6">
    <source>
        <dbReference type="EMBL" id="KAK6631695.1"/>
    </source>
</evidence>
<evidence type="ECO:0000256" key="4">
    <source>
        <dbReference type="SAM" id="MobiDB-lite"/>
    </source>
</evidence>
<feature type="region of interest" description="Disordered" evidence="4">
    <location>
        <begin position="427"/>
        <end position="491"/>
    </location>
</feature>
<gene>
    <name evidence="6" type="ORF">RUM43_013759</name>
</gene>
<dbReference type="AlphaFoldDB" id="A0AAN8P4L6"/>
<evidence type="ECO:0000256" key="1">
    <source>
        <dbReference type="ARBA" id="ARBA00004123"/>
    </source>
</evidence>
<dbReference type="Pfam" id="PF15458">
    <property type="entry name" value="NTR2"/>
    <property type="match status" value="1"/>
</dbReference>